<dbReference type="EMBL" id="JAAGUX010000020">
    <property type="protein sequence ID" value="NEW56719.1"/>
    <property type="molecule type" value="Genomic_DNA"/>
</dbReference>
<evidence type="ECO:0000313" key="2">
    <source>
        <dbReference type="EMBL" id="NEW56719.1"/>
    </source>
</evidence>
<reference evidence="3 4" key="1">
    <citation type="submission" date="2020-01" db="EMBL/GenBank/DDBJ databases">
        <title>Genetics and antimicrobial susceptibilities of Nocardia species isolated from the soil; a comparison with species isolated from humans.</title>
        <authorList>
            <person name="Carrasco G."/>
            <person name="Monzon S."/>
            <person name="Sansegundo M."/>
            <person name="Garcia E."/>
            <person name="Garrido N."/>
            <person name="Medina M.J."/>
            <person name="Villalon P."/>
            <person name="Ramirez-Arocha A.C."/>
            <person name="Jimenez P."/>
            <person name="Cuesta I."/>
            <person name="Valdezate S."/>
        </authorList>
    </citation>
    <scope>NUCLEOTIDE SEQUENCE [LARGE SCALE GENOMIC DNA]</scope>
    <source>
        <strain evidence="1 3">CNM20110639</strain>
        <strain evidence="2 4">CNM20110649</strain>
    </source>
</reference>
<name>A0A6P1D9J1_9NOCA</name>
<accession>A0A6P1D9J1</accession>
<protein>
    <submittedName>
        <fullName evidence="1">Nitroreductase family deazaflavin-dependent oxidoreductase</fullName>
    </submittedName>
</protein>
<organism evidence="1 3">
    <name type="scientific">Nocardia cyriacigeorgica</name>
    <dbReference type="NCBI Taxonomy" id="135487"/>
    <lineage>
        <taxon>Bacteria</taxon>
        <taxon>Bacillati</taxon>
        <taxon>Actinomycetota</taxon>
        <taxon>Actinomycetes</taxon>
        <taxon>Mycobacteriales</taxon>
        <taxon>Nocardiaceae</taxon>
        <taxon>Nocardia</taxon>
    </lineage>
</organism>
<dbReference type="Proteomes" id="UP000470876">
    <property type="component" value="Unassembled WGS sequence"/>
</dbReference>
<dbReference type="InterPro" id="IPR012349">
    <property type="entry name" value="Split_barrel_FMN-bd"/>
</dbReference>
<dbReference type="InterPro" id="IPR004378">
    <property type="entry name" value="F420H2_quin_Rdtase"/>
</dbReference>
<keyword evidence="4" id="KW-1185">Reference proteome</keyword>
<dbReference type="GO" id="GO:0016491">
    <property type="term" value="F:oxidoreductase activity"/>
    <property type="evidence" value="ECO:0007669"/>
    <property type="project" value="InterPro"/>
</dbReference>
<dbReference type="AlphaFoldDB" id="A0A6P1D9J1"/>
<dbReference type="Proteomes" id="UP000468928">
    <property type="component" value="Unassembled WGS sequence"/>
</dbReference>
<dbReference type="RefSeq" id="WP_163822070.1">
    <property type="nucleotide sequence ID" value="NZ_JAAGUX010000020.1"/>
</dbReference>
<evidence type="ECO:0000313" key="1">
    <source>
        <dbReference type="EMBL" id="NEW47365.1"/>
    </source>
</evidence>
<sequence>MTSGNDRMRRRLKPFNRVVIALQGVGLAVGTMRVLSVPGRKTGTLRTTPVSPLTVDGSTYVVGGFEDADWVRNARAAGWGVLAKGRRKQRVSLIELPVAEREPILRAFPQEVPHGVRFMLNSGAVESADPEAFAAAAPRCPVFRIEPARTVGAVVGS</sequence>
<proteinExistence type="predicted"/>
<dbReference type="EMBL" id="JAAGUZ010000081">
    <property type="protein sequence ID" value="NEW47365.1"/>
    <property type="molecule type" value="Genomic_DNA"/>
</dbReference>
<evidence type="ECO:0000313" key="4">
    <source>
        <dbReference type="Proteomes" id="UP000470876"/>
    </source>
</evidence>
<evidence type="ECO:0000313" key="3">
    <source>
        <dbReference type="Proteomes" id="UP000468928"/>
    </source>
</evidence>
<dbReference type="Gene3D" id="2.30.110.10">
    <property type="entry name" value="Electron Transport, Fmn-binding Protein, Chain A"/>
    <property type="match status" value="1"/>
</dbReference>
<comment type="caution">
    <text evidence="1">The sequence shown here is derived from an EMBL/GenBank/DDBJ whole genome shotgun (WGS) entry which is preliminary data.</text>
</comment>
<dbReference type="Pfam" id="PF04075">
    <property type="entry name" value="F420H2_quin_red"/>
    <property type="match status" value="1"/>
</dbReference>
<gene>
    <name evidence="1" type="ORF">GV789_23390</name>
    <name evidence="2" type="ORF">GV794_13790</name>
</gene>